<evidence type="ECO:0000256" key="3">
    <source>
        <dbReference type="ARBA" id="ARBA00022679"/>
    </source>
</evidence>
<evidence type="ECO:0000256" key="1">
    <source>
        <dbReference type="ARBA" id="ARBA00006935"/>
    </source>
</evidence>
<reference evidence="11" key="1">
    <citation type="journal article" date="2012" name="Proc. Natl. Acad. Sci. U.S.A.">
        <title>Antigenic diversity is generated by distinct evolutionary mechanisms in African trypanosome species.</title>
        <authorList>
            <person name="Jackson A.P."/>
            <person name="Berry A."/>
            <person name="Aslett M."/>
            <person name="Allison H.C."/>
            <person name="Burton P."/>
            <person name="Vavrova-Anderson J."/>
            <person name="Brown R."/>
            <person name="Browne H."/>
            <person name="Corton N."/>
            <person name="Hauser H."/>
            <person name="Gamble J."/>
            <person name="Gilderthorp R."/>
            <person name="Marcello L."/>
            <person name="McQuillan J."/>
            <person name="Otto T.D."/>
            <person name="Quail M.A."/>
            <person name="Sanders M.J."/>
            <person name="van Tonder A."/>
            <person name="Ginger M.L."/>
            <person name="Field M.C."/>
            <person name="Barry J.D."/>
            <person name="Hertz-Fowler C."/>
            <person name="Berriman M."/>
        </authorList>
    </citation>
    <scope>NUCLEOTIDE SEQUENCE</scope>
    <source>
        <strain evidence="11">Y486</strain>
    </source>
</reference>
<evidence type="ECO:0000256" key="6">
    <source>
        <dbReference type="ARBA" id="ARBA00022840"/>
    </source>
</evidence>
<organism evidence="11">
    <name type="scientific">Trypanosoma vivax (strain Y486)</name>
    <dbReference type="NCBI Taxonomy" id="1055687"/>
    <lineage>
        <taxon>Eukaryota</taxon>
        <taxon>Discoba</taxon>
        <taxon>Euglenozoa</taxon>
        <taxon>Kinetoplastea</taxon>
        <taxon>Metakinetoplastina</taxon>
        <taxon>Trypanosomatida</taxon>
        <taxon>Trypanosomatidae</taxon>
        <taxon>Trypanosoma</taxon>
        <taxon>Duttonella</taxon>
    </lineage>
</organism>
<dbReference type="SMART" id="SM00133">
    <property type="entry name" value="S_TK_X"/>
    <property type="match status" value="1"/>
</dbReference>
<dbReference type="GO" id="GO:0005524">
    <property type="term" value="F:ATP binding"/>
    <property type="evidence" value="ECO:0007669"/>
    <property type="project" value="UniProtKB-UniRule"/>
</dbReference>
<keyword evidence="2" id="KW-0723">Serine/threonine-protein kinase</keyword>
<evidence type="ECO:0000256" key="5">
    <source>
        <dbReference type="ARBA" id="ARBA00022777"/>
    </source>
</evidence>
<keyword evidence="5 11" id="KW-0418">Kinase</keyword>
<dbReference type="Pfam" id="PF00069">
    <property type="entry name" value="Pkinase"/>
    <property type="match status" value="1"/>
</dbReference>
<dbReference type="CDD" id="cd05123">
    <property type="entry name" value="STKc_AGC"/>
    <property type="match status" value="1"/>
</dbReference>
<evidence type="ECO:0000256" key="4">
    <source>
        <dbReference type="ARBA" id="ARBA00022741"/>
    </source>
</evidence>
<dbReference type="PROSITE" id="PS00107">
    <property type="entry name" value="PROTEIN_KINASE_ATP"/>
    <property type="match status" value="1"/>
</dbReference>
<feature type="binding site" evidence="7">
    <location>
        <position position="161"/>
    </location>
    <ligand>
        <name>ATP</name>
        <dbReference type="ChEBI" id="CHEBI:30616"/>
    </ligand>
</feature>
<dbReference type="Gene3D" id="2.30.29.30">
    <property type="entry name" value="Pleckstrin-homology domain (PH domain)/Phosphotyrosine-binding domain (PTB)"/>
    <property type="match status" value="1"/>
</dbReference>
<feature type="domain" description="Protein kinase" evidence="9">
    <location>
        <begin position="132"/>
        <end position="392"/>
    </location>
</feature>
<evidence type="ECO:0000313" key="11">
    <source>
        <dbReference type="EMBL" id="CCC48386.1"/>
    </source>
</evidence>
<dbReference type="PROSITE" id="PS50003">
    <property type="entry name" value="PH_DOMAIN"/>
    <property type="match status" value="1"/>
</dbReference>
<dbReference type="CDD" id="cd00821">
    <property type="entry name" value="PH"/>
    <property type="match status" value="1"/>
</dbReference>
<protein>
    <submittedName>
        <fullName evidence="11">Putative rac serine-threonine kinase</fullName>
    </submittedName>
</protein>
<dbReference type="OMA" id="CVIYDMM"/>
<evidence type="ECO:0000259" key="10">
    <source>
        <dbReference type="PROSITE" id="PS51285"/>
    </source>
</evidence>
<evidence type="ECO:0000259" key="8">
    <source>
        <dbReference type="PROSITE" id="PS50003"/>
    </source>
</evidence>
<dbReference type="PANTHER" id="PTHR24351">
    <property type="entry name" value="RIBOSOMAL PROTEIN S6 KINASE"/>
    <property type="match status" value="1"/>
</dbReference>
<dbReference type="InterPro" id="IPR045270">
    <property type="entry name" value="STKc_AGC"/>
</dbReference>
<dbReference type="SUPFAM" id="SSF56112">
    <property type="entry name" value="Protein kinase-like (PK-like)"/>
    <property type="match status" value="1"/>
</dbReference>
<dbReference type="InterPro" id="IPR000719">
    <property type="entry name" value="Prot_kinase_dom"/>
</dbReference>
<accession>G0TWP8</accession>
<dbReference type="GO" id="GO:0004674">
    <property type="term" value="F:protein serine/threonine kinase activity"/>
    <property type="evidence" value="ECO:0007669"/>
    <property type="project" value="UniProtKB-KW"/>
</dbReference>
<dbReference type="Gene3D" id="3.30.200.20">
    <property type="entry name" value="Phosphorylase Kinase, domain 1"/>
    <property type="match status" value="1"/>
</dbReference>
<dbReference type="SMART" id="SM00233">
    <property type="entry name" value="PH"/>
    <property type="match status" value="1"/>
</dbReference>
<sequence>MAADYSGYLQKESGKFHKKKETRYFELRGTMLYYWASRTSGLKENPIGSIDVTDTRITRDSKDACLWTIEGERLRKSYTFCAENEEQRDIWVNKMKNASPTGAVPLDVIDVSSEEEEAATLYGDDKVSLNDFEVTTTIGKGSFSFVYAAREKSTNKLYAVKEMKKEVIERANMLENIFTEKRILQDIRHPFIVSLHYAFQTPNCLYLVMDFLPGGELFFHLGNVKTFDEQRAKFYCGEIALALEYLHEHNIIYRDLKPENAVLDADGHVCLTDFGLAKMVVSDASNFTFCGTPEYVAPEIVLGKPHGKAVDWWSLGILLYEMLEGVPPYYNENVNAMYDKILSEELKFGTGDDESDIPAISEAAQDILRRLLDRDPDTRLQDLEDVKAHPFFSDIDWDKLGKREIEPPFRPNQDPFSNFDSEFTSLAPQIARHNEQCREGADVAGFTFVGNRGTM</sequence>
<dbReference type="EMBL" id="HE573022">
    <property type="protein sequence ID" value="CCC48386.1"/>
    <property type="molecule type" value="Genomic_DNA"/>
</dbReference>
<dbReference type="InterPro" id="IPR001849">
    <property type="entry name" value="PH_domain"/>
</dbReference>
<gene>
    <name evidence="11" type="ORF">TVY486_0601770</name>
</gene>
<dbReference type="InterPro" id="IPR017441">
    <property type="entry name" value="Protein_kinase_ATP_BS"/>
</dbReference>
<evidence type="ECO:0000259" key="9">
    <source>
        <dbReference type="PROSITE" id="PS50011"/>
    </source>
</evidence>
<keyword evidence="4 7" id="KW-0547">Nucleotide-binding</keyword>
<dbReference type="VEuPathDB" id="TriTrypDB:TvY486_0601770"/>
<dbReference type="InterPro" id="IPR011993">
    <property type="entry name" value="PH-like_dom_sf"/>
</dbReference>
<proteinExistence type="inferred from homology"/>
<dbReference type="SUPFAM" id="SSF50729">
    <property type="entry name" value="PH domain-like"/>
    <property type="match status" value="1"/>
</dbReference>
<dbReference type="Gene3D" id="1.10.510.10">
    <property type="entry name" value="Transferase(Phosphotransferase) domain 1"/>
    <property type="match status" value="1"/>
</dbReference>
<dbReference type="InterPro" id="IPR011009">
    <property type="entry name" value="Kinase-like_dom_sf"/>
</dbReference>
<evidence type="ECO:0000256" key="7">
    <source>
        <dbReference type="PROSITE-ProRule" id="PRU10141"/>
    </source>
</evidence>
<feature type="domain" description="AGC-kinase C-terminal" evidence="10">
    <location>
        <begin position="393"/>
        <end position="455"/>
    </location>
</feature>
<name>G0TWP8_TRYVY</name>
<dbReference type="FunFam" id="3.30.200.20:FF:000042">
    <property type="entry name" value="Aurora kinase A"/>
    <property type="match status" value="1"/>
</dbReference>
<dbReference type="SMART" id="SM00220">
    <property type="entry name" value="S_TKc"/>
    <property type="match status" value="1"/>
</dbReference>
<dbReference type="PROSITE" id="PS51285">
    <property type="entry name" value="AGC_KINASE_CTER"/>
    <property type="match status" value="1"/>
</dbReference>
<evidence type="ECO:0000256" key="2">
    <source>
        <dbReference type="ARBA" id="ARBA00022527"/>
    </source>
</evidence>
<dbReference type="InterPro" id="IPR000961">
    <property type="entry name" value="AGC-kinase_C"/>
</dbReference>
<dbReference type="FunFam" id="1.10.510.10:FF:000008">
    <property type="entry name" value="Non-specific serine/threonine protein kinase"/>
    <property type="match status" value="1"/>
</dbReference>
<dbReference type="Pfam" id="PF00169">
    <property type="entry name" value="PH"/>
    <property type="match status" value="1"/>
</dbReference>
<dbReference type="AlphaFoldDB" id="G0TWP8"/>
<feature type="domain" description="PH" evidence="8">
    <location>
        <begin position="2"/>
        <end position="100"/>
    </location>
</feature>
<keyword evidence="6 7" id="KW-0067">ATP-binding</keyword>
<comment type="similarity">
    <text evidence="1">Belongs to the protein kinase superfamily. AGC Ser/Thr protein kinase family. RAC subfamily.</text>
</comment>
<dbReference type="PROSITE" id="PS50011">
    <property type="entry name" value="PROTEIN_KINASE_DOM"/>
    <property type="match status" value="1"/>
</dbReference>
<keyword evidence="3" id="KW-0808">Transferase</keyword>